<dbReference type="PANTHER" id="PTHR30471:SF3">
    <property type="entry name" value="UPF0758 PROTEIN YEES-RELATED"/>
    <property type="match status" value="1"/>
</dbReference>
<dbReference type="EMBL" id="LMZQ01000006">
    <property type="protein sequence ID" value="KRT15959.1"/>
    <property type="molecule type" value="Genomic_DNA"/>
</dbReference>
<feature type="domain" description="UPF0758" evidence="1">
    <location>
        <begin position="96"/>
        <end position="173"/>
    </location>
</feature>
<keyword evidence="3" id="KW-1185">Reference proteome</keyword>
<reference evidence="2 3" key="1">
    <citation type="submission" date="2015-11" db="EMBL/GenBank/DDBJ databases">
        <title>Sequence of Pedobacter ginsenosidimutans.</title>
        <authorList>
            <person name="Carson E."/>
            <person name="Keyser V."/>
            <person name="Newman J."/>
            <person name="Miller J."/>
        </authorList>
    </citation>
    <scope>NUCLEOTIDE SEQUENCE [LARGE SCALE GENOMIC DNA]</scope>
    <source>
        <strain evidence="2 3">KACC 14530</strain>
    </source>
</reference>
<dbReference type="Pfam" id="PF20582">
    <property type="entry name" value="UPF0758_N"/>
    <property type="match status" value="1"/>
</dbReference>
<protein>
    <recommendedName>
        <fullName evidence="1">UPF0758 domain-containing protein</fullName>
    </recommendedName>
</protein>
<sequence length="215" mass="24229">MKNKQLLASEFFSANSKRHYFIDLKRADNNSRYIQLTRSEQQNDGSYKRWSFVVFEDHLPEFLGAMRSVFQAAAYQYEGYQTVYDMAEEYKSAKGIKAMPEDARPREKLFSKGASRLTTEELLAILVGSGTPRESAVELGKRIYDGHGGRPHLLKQCSYSSLCKFKGMGVAKASAILAAIELAHRIYTPAPEFKTVYLVKKPGDAGDEPAYFLNS</sequence>
<name>A0A0T5VQ05_9SPHI</name>
<dbReference type="Proteomes" id="UP000051950">
    <property type="component" value="Unassembled WGS sequence"/>
</dbReference>
<dbReference type="InterPro" id="IPR046778">
    <property type="entry name" value="UPF0758_N"/>
</dbReference>
<dbReference type="RefSeq" id="WP_057932309.1">
    <property type="nucleotide sequence ID" value="NZ_LMZQ01000006.1"/>
</dbReference>
<dbReference type="Gene3D" id="3.10.450.700">
    <property type="match status" value="1"/>
</dbReference>
<dbReference type="PANTHER" id="PTHR30471">
    <property type="entry name" value="DNA REPAIR PROTEIN RADC"/>
    <property type="match status" value="1"/>
</dbReference>
<evidence type="ECO:0000259" key="1">
    <source>
        <dbReference type="Pfam" id="PF20582"/>
    </source>
</evidence>
<dbReference type="OrthoDB" id="798376at2"/>
<comment type="caution">
    <text evidence="2">The sequence shown here is derived from an EMBL/GenBank/DDBJ whole genome shotgun (WGS) entry which is preliminary data.</text>
</comment>
<gene>
    <name evidence="2" type="ORF">ASU31_10650</name>
</gene>
<dbReference type="STRING" id="687842.ASU31_10650"/>
<dbReference type="AlphaFoldDB" id="A0A0T5VQ05"/>
<proteinExistence type="predicted"/>
<organism evidence="2 3">
    <name type="scientific">Pedobacter ginsenosidimutans</name>
    <dbReference type="NCBI Taxonomy" id="687842"/>
    <lineage>
        <taxon>Bacteria</taxon>
        <taxon>Pseudomonadati</taxon>
        <taxon>Bacteroidota</taxon>
        <taxon>Sphingobacteriia</taxon>
        <taxon>Sphingobacteriales</taxon>
        <taxon>Sphingobacteriaceae</taxon>
        <taxon>Pedobacter</taxon>
    </lineage>
</organism>
<accession>A0A0T5VQ05</accession>
<evidence type="ECO:0000313" key="2">
    <source>
        <dbReference type="EMBL" id="KRT15959.1"/>
    </source>
</evidence>
<dbReference type="InterPro" id="IPR001405">
    <property type="entry name" value="UPF0758"/>
</dbReference>
<evidence type="ECO:0000313" key="3">
    <source>
        <dbReference type="Proteomes" id="UP000051950"/>
    </source>
</evidence>